<dbReference type="InterPro" id="IPR000086">
    <property type="entry name" value="NUDIX_hydrolase_dom"/>
</dbReference>
<reference evidence="8 9" key="1">
    <citation type="submission" date="2016-10" db="EMBL/GenBank/DDBJ databases">
        <authorList>
            <person name="de Groot N.N."/>
        </authorList>
    </citation>
    <scope>NUCLEOTIDE SEQUENCE [LARGE SCALE GENOMIC DNA]</scope>
    <source>
        <strain evidence="8 9">CGMCC 1.7031</strain>
    </source>
</reference>
<comment type="cofactor">
    <cofactor evidence="2">
        <name>Mg(2+)</name>
        <dbReference type="ChEBI" id="CHEBI:18420"/>
    </cofactor>
</comment>
<dbReference type="PANTHER" id="PTHR12992:SF11">
    <property type="entry name" value="MITOCHONDRIAL COENZYME A DIPHOSPHATASE NUDT8"/>
    <property type="match status" value="1"/>
</dbReference>
<dbReference type="AlphaFoldDB" id="A0A1G5JGD2"/>
<comment type="cofactor">
    <cofactor evidence="1">
        <name>Mn(2+)</name>
        <dbReference type="ChEBI" id="CHEBI:29035"/>
    </cofactor>
</comment>
<dbReference type="OrthoDB" id="9802805at2"/>
<protein>
    <submittedName>
        <fullName evidence="8">NUDIX domain-containing protein</fullName>
    </submittedName>
</protein>
<name>A0A1G5JGD2_9FLAO</name>
<keyword evidence="5" id="KW-0460">Magnesium</keyword>
<evidence type="ECO:0000256" key="3">
    <source>
        <dbReference type="ARBA" id="ARBA00022723"/>
    </source>
</evidence>
<evidence type="ECO:0000256" key="2">
    <source>
        <dbReference type="ARBA" id="ARBA00001946"/>
    </source>
</evidence>
<gene>
    <name evidence="8" type="ORF">SAMN02927903_02690</name>
</gene>
<dbReference type="Proteomes" id="UP000199354">
    <property type="component" value="Unassembled WGS sequence"/>
</dbReference>
<keyword evidence="3" id="KW-0479">Metal-binding</keyword>
<dbReference type="PROSITE" id="PS51462">
    <property type="entry name" value="NUDIX"/>
    <property type="match status" value="1"/>
</dbReference>
<evidence type="ECO:0000256" key="1">
    <source>
        <dbReference type="ARBA" id="ARBA00001936"/>
    </source>
</evidence>
<dbReference type="PANTHER" id="PTHR12992">
    <property type="entry name" value="NUDIX HYDROLASE"/>
    <property type="match status" value="1"/>
</dbReference>
<organism evidence="8 9">
    <name type="scientific">Flavobacterium caeni</name>
    <dbReference type="NCBI Taxonomy" id="490189"/>
    <lineage>
        <taxon>Bacteria</taxon>
        <taxon>Pseudomonadati</taxon>
        <taxon>Bacteroidota</taxon>
        <taxon>Flavobacteriia</taxon>
        <taxon>Flavobacteriales</taxon>
        <taxon>Flavobacteriaceae</taxon>
        <taxon>Flavobacterium</taxon>
    </lineage>
</organism>
<evidence type="ECO:0000259" key="7">
    <source>
        <dbReference type="PROSITE" id="PS51462"/>
    </source>
</evidence>
<keyword evidence="6" id="KW-0464">Manganese</keyword>
<evidence type="ECO:0000256" key="4">
    <source>
        <dbReference type="ARBA" id="ARBA00022801"/>
    </source>
</evidence>
<dbReference type="GO" id="GO:0010945">
    <property type="term" value="F:coenzyme A diphosphatase activity"/>
    <property type="evidence" value="ECO:0007669"/>
    <property type="project" value="InterPro"/>
</dbReference>
<evidence type="ECO:0000256" key="6">
    <source>
        <dbReference type="ARBA" id="ARBA00023211"/>
    </source>
</evidence>
<keyword evidence="4" id="KW-0378">Hydrolase</keyword>
<evidence type="ECO:0000313" key="9">
    <source>
        <dbReference type="Proteomes" id="UP000199354"/>
    </source>
</evidence>
<dbReference type="InterPro" id="IPR015797">
    <property type="entry name" value="NUDIX_hydrolase-like_dom_sf"/>
</dbReference>
<evidence type="ECO:0000256" key="5">
    <source>
        <dbReference type="ARBA" id="ARBA00022842"/>
    </source>
</evidence>
<dbReference type="STRING" id="490189.SAMN02927903_02690"/>
<dbReference type="Gene3D" id="3.90.79.10">
    <property type="entry name" value="Nucleoside Triphosphate Pyrophosphohydrolase"/>
    <property type="match status" value="1"/>
</dbReference>
<accession>A0A1G5JGD2</accession>
<sequence>MNFSDFLTLIPKIENAWLPGEEAHAMMSPPERRAIMQNLDLKAKNPKQAAVMMLFYPRNEKTHLVLIIRNAYPGVHSSQIAFPGGKIEQEDASIKETALRETEEEIGITASQITVVRQFSQVYIPPSNFLVYPFFGYATQELIFNPDPSEVAGMIEMPLEHFLDDDNVEMMQMATSYSASIGVPVFKFNQHRVWGATAMMMSELKEVLKSVL</sequence>
<feature type="domain" description="Nudix hydrolase" evidence="7">
    <location>
        <begin position="46"/>
        <end position="187"/>
    </location>
</feature>
<dbReference type="CDD" id="cd03426">
    <property type="entry name" value="NUDIX_CoAse_Nudt7"/>
    <property type="match status" value="1"/>
</dbReference>
<dbReference type="InterPro" id="IPR045121">
    <property type="entry name" value="CoAse"/>
</dbReference>
<keyword evidence="9" id="KW-1185">Reference proteome</keyword>
<dbReference type="Pfam" id="PF00293">
    <property type="entry name" value="NUDIX"/>
    <property type="match status" value="1"/>
</dbReference>
<dbReference type="RefSeq" id="WP_091145045.1">
    <property type="nucleotide sequence ID" value="NZ_FMVF01000014.1"/>
</dbReference>
<dbReference type="GO" id="GO:0046872">
    <property type="term" value="F:metal ion binding"/>
    <property type="evidence" value="ECO:0007669"/>
    <property type="project" value="UniProtKB-KW"/>
</dbReference>
<dbReference type="SUPFAM" id="SSF55811">
    <property type="entry name" value="Nudix"/>
    <property type="match status" value="1"/>
</dbReference>
<dbReference type="EMBL" id="FMVF01000014">
    <property type="protein sequence ID" value="SCY87347.1"/>
    <property type="molecule type" value="Genomic_DNA"/>
</dbReference>
<evidence type="ECO:0000313" key="8">
    <source>
        <dbReference type="EMBL" id="SCY87347.1"/>
    </source>
</evidence>
<proteinExistence type="predicted"/>